<proteinExistence type="predicted"/>
<dbReference type="AlphaFoldDB" id="A0A448ZKM5"/>
<organism evidence="2 3">
    <name type="scientific">Pseudo-nitzschia multistriata</name>
    <dbReference type="NCBI Taxonomy" id="183589"/>
    <lineage>
        <taxon>Eukaryota</taxon>
        <taxon>Sar</taxon>
        <taxon>Stramenopiles</taxon>
        <taxon>Ochrophyta</taxon>
        <taxon>Bacillariophyta</taxon>
        <taxon>Bacillariophyceae</taxon>
        <taxon>Bacillariophycidae</taxon>
        <taxon>Bacillariales</taxon>
        <taxon>Bacillariaceae</taxon>
        <taxon>Pseudo-nitzschia</taxon>
    </lineage>
</organism>
<keyword evidence="3" id="KW-1185">Reference proteome</keyword>
<evidence type="ECO:0000313" key="3">
    <source>
        <dbReference type="Proteomes" id="UP000291116"/>
    </source>
</evidence>
<accession>A0A448ZKM5</accession>
<name>A0A448ZKM5_9STRA</name>
<protein>
    <submittedName>
        <fullName evidence="2">Uncharacterized protein</fullName>
    </submittedName>
</protein>
<sequence length="200" mass="21961">MRLVAETVIIRTEYFANSFSISLDIRYEDPGKAIILIMARPTKKILHTTVMYTPTSETTNDSSQNGNQRAKSIKCPPKKNKIDIFPLDTTDCKTVGRTSARVRILRHRDVVALTTDPLCPDVAIIIGAMLLMLKLLSVDPPVDDAFSILLVLLFLEFRVCSNCAPNSSTSESSGPNNGVARASASSSSVKFTLAEFKRSH</sequence>
<feature type="compositionally biased region" description="Polar residues" evidence="1">
    <location>
        <begin position="166"/>
        <end position="176"/>
    </location>
</feature>
<feature type="region of interest" description="Disordered" evidence="1">
    <location>
        <begin position="166"/>
        <end position="187"/>
    </location>
</feature>
<gene>
    <name evidence="2" type="ORF">PSNMU_V1.4_AUG-EV-PASAV3_0095620</name>
</gene>
<evidence type="ECO:0000313" key="2">
    <source>
        <dbReference type="EMBL" id="VEU42589.1"/>
    </source>
</evidence>
<reference evidence="2 3" key="1">
    <citation type="submission" date="2019-01" db="EMBL/GenBank/DDBJ databases">
        <authorList>
            <person name="Ferrante I. M."/>
        </authorList>
    </citation>
    <scope>NUCLEOTIDE SEQUENCE [LARGE SCALE GENOMIC DNA]</scope>
    <source>
        <strain evidence="2 3">B856</strain>
    </source>
</reference>
<dbReference type="Proteomes" id="UP000291116">
    <property type="component" value="Unassembled WGS sequence"/>
</dbReference>
<dbReference type="EMBL" id="CAACVS010000455">
    <property type="protein sequence ID" value="VEU42589.1"/>
    <property type="molecule type" value="Genomic_DNA"/>
</dbReference>
<evidence type="ECO:0000256" key="1">
    <source>
        <dbReference type="SAM" id="MobiDB-lite"/>
    </source>
</evidence>